<evidence type="ECO:0000256" key="1">
    <source>
        <dbReference type="SAM" id="MobiDB-lite"/>
    </source>
</evidence>
<dbReference type="EMBL" id="CAXAMN010028095">
    <property type="protein sequence ID" value="CAK9115085.1"/>
    <property type="molecule type" value="Genomic_DNA"/>
</dbReference>
<reference evidence="2 3" key="1">
    <citation type="submission" date="2024-02" db="EMBL/GenBank/DDBJ databases">
        <authorList>
            <person name="Chen Y."/>
            <person name="Shah S."/>
            <person name="Dougan E. K."/>
            <person name="Thang M."/>
            <person name="Chan C."/>
        </authorList>
    </citation>
    <scope>NUCLEOTIDE SEQUENCE [LARGE SCALE GENOMIC DNA]</scope>
</reference>
<evidence type="ECO:0000313" key="2">
    <source>
        <dbReference type="EMBL" id="CAK9115085.1"/>
    </source>
</evidence>
<organism evidence="2 3">
    <name type="scientific">Durusdinium trenchii</name>
    <dbReference type="NCBI Taxonomy" id="1381693"/>
    <lineage>
        <taxon>Eukaryota</taxon>
        <taxon>Sar</taxon>
        <taxon>Alveolata</taxon>
        <taxon>Dinophyceae</taxon>
        <taxon>Suessiales</taxon>
        <taxon>Symbiodiniaceae</taxon>
        <taxon>Durusdinium</taxon>
    </lineage>
</organism>
<name>A0ABP0SS74_9DINO</name>
<feature type="compositionally biased region" description="Polar residues" evidence="1">
    <location>
        <begin position="206"/>
        <end position="218"/>
    </location>
</feature>
<feature type="compositionally biased region" description="Polar residues" evidence="1">
    <location>
        <begin position="185"/>
        <end position="194"/>
    </location>
</feature>
<accession>A0ABP0SS74</accession>
<comment type="caution">
    <text evidence="2">The sequence shown here is derived from an EMBL/GenBank/DDBJ whole genome shotgun (WGS) entry which is preliminary data.</text>
</comment>
<evidence type="ECO:0000313" key="3">
    <source>
        <dbReference type="Proteomes" id="UP001642484"/>
    </source>
</evidence>
<feature type="region of interest" description="Disordered" evidence="1">
    <location>
        <begin position="183"/>
        <end position="226"/>
    </location>
</feature>
<gene>
    <name evidence="2" type="ORF">CCMP2556_LOCUS53197</name>
</gene>
<protein>
    <submittedName>
        <fullName evidence="2">Uncharacterized protein</fullName>
    </submittedName>
</protein>
<dbReference type="Proteomes" id="UP001642484">
    <property type="component" value="Unassembled WGS sequence"/>
</dbReference>
<proteinExistence type="predicted"/>
<sequence length="388" mass="43357">MPRPRKTATRSGPPLPPGDVALEPPASVLGERKPKACASLGEWLEIGEMQHPEGSTARIGLQMLRSASLPPGYGFEFDRFLRRVVLRHAAGVVIHGQPMLVSCDCDDEFDAELRYHYYTFHEFGRLVTGRQFDPSIWRHQHTCKREPSVFKGAQDIAEWLRANDLKTGLGFCVPLRQAPPLGISSHLTSSPSQSEADDEQLFSPGSRPSRQSATSGEETSADEISGQKEHHELLQELHWQRDSPSKAQDIPSQAFPTAKEFLMRTMLQWKSMTITTDLQDVGWVLPSRHLRVWAKIPAQGRWLKFAFESQVIGGGVSATLQRQERQWILASKEETSRSEPFPKDVTECWFEMNLTDASSELRLGHGLNTAGPTVARVAARVMGEIRAA</sequence>
<feature type="region of interest" description="Disordered" evidence="1">
    <location>
        <begin position="1"/>
        <end position="28"/>
    </location>
</feature>
<keyword evidence="3" id="KW-1185">Reference proteome</keyword>